<evidence type="ECO:0000313" key="2">
    <source>
        <dbReference type="Proteomes" id="UP000583929"/>
    </source>
</evidence>
<proteinExistence type="predicted"/>
<organism evidence="1 2">
    <name type="scientific">Cannabis sativa</name>
    <name type="common">Hemp</name>
    <name type="synonym">Marijuana</name>
    <dbReference type="NCBI Taxonomy" id="3483"/>
    <lineage>
        <taxon>Eukaryota</taxon>
        <taxon>Viridiplantae</taxon>
        <taxon>Streptophyta</taxon>
        <taxon>Embryophyta</taxon>
        <taxon>Tracheophyta</taxon>
        <taxon>Spermatophyta</taxon>
        <taxon>Magnoliopsida</taxon>
        <taxon>eudicotyledons</taxon>
        <taxon>Gunneridae</taxon>
        <taxon>Pentapetalae</taxon>
        <taxon>rosids</taxon>
        <taxon>fabids</taxon>
        <taxon>Rosales</taxon>
        <taxon>Cannabaceae</taxon>
        <taxon>Cannabis</taxon>
    </lineage>
</organism>
<keyword evidence="2" id="KW-1185">Reference proteome</keyword>
<name>A0A7J6GYV3_CANSA</name>
<dbReference type="Proteomes" id="UP000583929">
    <property type="component" value="Unassembled WGS sequence"/>
</dbReference>
<accession>A0A7J6GYV3</accession>
<reference evidence="1 2" key="1">
    <citation type="journal article" date="2020" name="bioRxiv">
        <title>Sequence and annotation of 42 cannabis genomes reveals extensive copy number variation in cannabinoid synthesis and pathogen resistance genes.</title>
        <authorList>
            <person name="Mckernan K.J."/>
            <person name="Helbert Y."/>
            <person name="Kane L.T."/>
            <person name="Ebling H."/>
            <person name="Zhang L."/>
            <person name="Liu B."/>
            <person name="Eaton Z."/>
            <person name="Mclaughlin S."/>
            <person name="Kingan S."/>
            <person name="Baybayan P."/>
            <person name="Concepcion G."/>
            <person name="Jordan M."/>
            <person name="Riva A."/>
            <person name="Barbazuk W."/>
            <person name="Harkins T."/>
        </authorList>
    </citation>
    <scope>NUCLEOTIDE SEQUENCE [LARGE SCALE GENOMIC DNA]</scope>
    <source>
        <strain evidence="2">cv. Jamaican Lion 4</strain>
        <tissue evidence="1">Leaf</tissue>
    </source>
</reference>
<evidence type="ECO:0000313" key="1">
    <source>
        <dbReference type="EMBL" id="KAF4388142.1"/>
    </source>
</evidence>
<dbReference type="EMBL" id="JAATIQ010000075">
    <property type="protein sequence ID" value="KAF4388142.1"/>
    <property type="molecule type" value="Genomic_DNA"/>
</dbReference>
<sequence length="73" mass="7870">MENGLRIERHIAATGTTQEVEASCLVPGMTFQGIRTPSCASRFMNSAIVDQSKLLLLVVLLLLPPGLLNCNIC</sequence>
<dbReference type="AlphaFoldDB" id="A0A7J6GYV3"/>
<protein>
    <submittedName>
        <fullName evidence="1">Uncharacterized protein</fullName>
    </submittedName>
</protein>
<gene>
    <name evidence="1" type="ORF">G4B88_021838</name>
</gene>
<comment type="caution">
    <text evidence="1">The sequence shown here is derived from an EMBL/GenBank/DDBJ whole genome shotgun (WGS) entry which is preliminary data.</text>
</comment>